<organism evidence="3 4">
    <name type="scientific">Aplysia californica</name>
    <name type="common">California sea hare</name>
    <dbReference type="NCBI Taxonomy" id="6500"/>
    <lineage>
        <taxon>Eukaryota</taxon>
        <taxon>Metazoa</taxon>
        <taxon>Spiralia</taxon>
        <taxon>Lophotrochozoa</taxon>
        <taxon>Mollusca</taxon>
        <taxon>Gastropoda</taxon>
        <taxon>Heterobranchia</taxon>
        <taxon>Euthyneura</taxon>
        <taxon>Tectipleura</taxon>
        <taxon>Aplysiida</taxon>
        <taxon>Aplysioidea</taxon>
        <taxon>Aplysiidae</taxon>
        <taxon>Aplysia</taxon>
    </lineage>
</organism>
<keyword evidence="3" id="KW-1185">Reference proteome</keyword>
<feature type="coiled-coil region" evidence="1">
    <location>
        <begin position="154"/>
        <end position="249"/>
    </location>
</feature>
<evidence type="ECO:0000256" key="1">
    <source>
        <dbReference type="SAM" id="Coils"/>
    </source>
</evidence>
<evidence type="ECO:0000313" key="3">
    <source>
        <dbReference type="Proteomes" id="UP000694888"/>
    </source>
</evidence>
<evidence type="ECO:0000256" key="2">
    <source>
        <dbReference type="SAM" id="MobiDB-lite"/>
    </source>
</evidence>
<reference evidence="4" key="1">
    <citation type="submission" date="2025-08" db="UniProtKB">
        <authorList>
            <consortium name="RefSeq"/>
        </authorList>
    </citation>
    <scope>IDENTIFICATION</scope>
</reference>
<proteinExistence type="predicted"/>
<dbReference type="GeneID" id="101847597"/>
<feature type="region of interest" description="Disordered" evidence="2">
    <location>
        <begin position="483"/>
        <end position="510"/>
    </location>
</feature>
<feature type="coiled-coil region" evidence="1">
    <location>
        <begin position="282"/>
        <end position="386"/>
    </location>
</feature>
<accession>A0ABM1A516</accession>
<dbReference type="RefSeq" id="XP_012940964.2">
    <property type="nucleotide sequence ID" value="XM_013085510.2"/>
</dbReference>
<dbReference type="Proteomes" id="UP000694888">
    <property type="component" value="Unplaced"/>
</dbReference>
<gene>
    <name evidence="4" type="primary">LOC101847597</name>
</gene>
<feature type="compositionally biased region" description="Basic and acidic residues" evidence="2">
    <location>
        <begin position="501"/>
        <end position="510"/>
    </location>
</feature>
<evidence type="ECO:0000313" key="4">
    <source>
        <dbReference type="RefSeq" id="XP_012940964.2"/>
    </source>
</evidence>
<sequence length="510" mass="57621">MVAGSGAGAGYPVGSQMYFPSGPAQVSHYGPGRMYLPAGAGHRGQHPARIYYPAQHSIPMPAPGGAPPPPPPGGPAQLINMGHRSAPMTPIASGTPVKGGAPPTGYYDGSFMMAPPSPIRGVGMEGPPRGILKNSGPDQSGMDDSYLFCNVPEHHDLEDYISELQEKLKKLKVRLAKEKDFQEDSIQYQEKKAIKGLLRELEDRRDELEGLDLAIERQKRNLQEMKLDERDLRRDKRDARDELVSLRKRNDRRLVSKLKSGADESFDEAMERSRQQYLQSEVTCLEKTLAKRQAQLKEVERSLRDCNVNLKDAKEEARSAVERYDEASTKLHEARREYQEIERRSNEVGIELVKASEQLGSLRSEVKDAERKKSKQEKLLREIVNVISKKDIEFKDVDGKVKSASQSLQRLQTDVSVHSQREKEMVEALRDSEDVLAKRRGEIQRMRDQSAKVKNAITQKIEQNRQELERLDQQLGRKRTELQLLQDSQDRKQQEMSGVLHEAEADIASK</sequence>
<feature type="non-terminal residue" evidence="4">
    <location>
        <position position="510"/>
    </location>
</feature>
<keyword evidence="1" id="KW-0175">Coiled coil</keyword>
<protein>
    <submittedName>
        <fullName evidence="4">Centriolin</fullName>
    </submittedName>
</protein>
<dbReference type="Gene3D" id="1.20.120.330">
    <property type="entry name" value="Nucleotidyltransferases domain 2"/>
    <property type="match status" value="1"/>
</dbReference>
<name>A0ABM1A516_APLCA</name>